<feature type="domain" description="Zn(2)-C6 fungal-type" evidence="9">
    <location>
        <begin position="145"/>
        <end position="175"/>
    </location>
</feature>
<evidence type="ECO:0000256" key="5">
    <source>
        <dbReference type="ARBA" id="ARBA00023125"/>
    </source>
</evidence>
<evidence type="ECO:0000256" key="4">
    <source>
        <dbReference type="ARBA" id="ARBA00023015"/>
    </source>
</evidence>
<evidence type="ECO:0000313" key="11">
    <source>
        <dbReference type="Proteomes" id="UP000245946"/>
    </source>
</evidence>
<sequence>MDRPAHPRSDGGSSTPGMAPPLPYYNAPLGAGLGASGADMYGAAHLAAPPRAPYQLPHPAHRPPPAAAAPFAAYQPITPESGLDSPGPSHGGEPGSRPSSPPPAKRARKKTRTGESGASDSADADEAPATAESKEAKHGPRVGKACLPCSSKKRRCDGGRPECKVCLVLGTQCSYNASGLKRGPPKGFRSTPKESAKAKIMRTLETTIRDLATHLGPEAAATELARISNERGVTVSMPESGDAKEGLAGSSRQRSLEGDEDRDGDFLGINEKGEVSHRGSSSGIQLLHRQQSSVHSPLGQHASTDAGTSGEEKRTVVTPAVLPLPLIRPAHQSDEAGAGEGEKFTLSSELPLSNGAQAHRDHILNTLSPQGTPRTRDRTLDGHAPSPLKASADLDDDAEATALRSSLMAVRRQSLAIAEPILETPAVSEAANARLWRFYWSGFHPFWPILFKPALDEIPVAELPDRLDGVLLYAVYAIAACVGAPPASGSSTLQTALDPALADELGESIGEIFARRSEQHLYASRLRPCVSTIQAAFLLALYHHGQGDLSRAWTFSSLSQSLSMDLGFHRWPIHRLDLLSHSTERETRVRLIHHVRILGTLLSAEMGRPVLMHAKDCDVPLLSEKEKDEFELWDDQVEMQPGGAPPPSANGKPRYLHAPSTLNEGVRLFNIIESILSSVHSFRRKAALRKQGNAKTVLADLDRQLSKWKEDLPTHLRFEGPDNSGEGGPLPSFFALNVWYYNAILLLHRPFIPQDEGAKLSEVLSNDSHRKCTAAANKLCDLLEPTSVDVDRLSGDLGYCLFSASLLFLFNASLSDKDISDDAKRRFLLCRQWLKKLSARWPAASAHKQLLDGVAMVGEGFMGGREDASGAPHAKEGRAGTRAQKKGKKGQQKPRANEQAAEGDNAAHGTAQDVSPSAHGKADRRGWEQPSSAMKSWELSNERGGTTDGSYAASTTSASTEASPDTQHAFRARAPPLLMNEDVNMMAPEQVQQLASQQQGARALNNQPRPGFGVPPAMQMQQQQPQMQYQAQQQMPQQSGFGGFPTSAEQQRQLVEYLQSSSAYGGASAPEGFYSHAPSLFDAESVFWNETAGRRDDGGVAAALGMQQRGYPVSEPPTGLAMLAHVTAGSSGQAQSLTPQQQQQAQHQQQLSSAAAQYFQQHSSFSGGAAEQPAPAQQNLRAPPHNPASVSPFGFQLDPSQPTWSDVMSMLQLPPAFSGDGRESAAAPLQQQPRGDERPSSVQPSS</sequence>
<dbReference type="OrthoDB" id="2123952at2759"/>
<dbReference type="InterPro" id="IPR007219">
    <property type="entry name" value="XnlR_reg_dom"/>
</dbReference>
<dbReference type="SUPFAM" id="SSF57701">
    <property type="entry name" value="Zn2/Cys6 DNA-binding domain"/>
    <property type="match status" value="1"/>
</dbReference>
<keyword evidence="4" id="KW-0805">Transcription regulation</keyword>
<evidence type="ECO:0000256" key="1">
    <source>
        <dbReference type="ARBA" id="ARBA00004123"/>
    </source>
</evidence>
<feature type="compositionally biased region" description="Basic residues" evidence="8">
    <location>
        <begin position="883"/>
        <end position="892"/>
    </location>
</feature>
<dbReference type="InterPro" id="IPR001138">
    <property type="entry name" value="Zn2Cys6_DnaBD"/>
</dbReference>
<evidence type="ECO:0000256" key="7">
    <source>
        <dbReference type="ARBA" id="ARBA00023242"/>
    </source>
</evidence>
<dbReference type="GO" id="GO:0003677">
    <property type="term" value="F:DNA binding"/>
    <property type="evidence" value="ECO:0007669"/>
    <property type="project" value="UniProtKB-KW"/>
</dbReference>
<evidence type="ECO:0000259" key="9">
    <source>
        <dbReference type="PROSITE" id="PS50048"/>
    </source>
</evidence>
<dbReference type="SMART" id="SM00066">
    <property type="entry name" value="GAL4"/>
    <property type="match status" value="1"/>
</dbReference>
<dbReference type="STRING" id="58919.A0A316ZBV7"/>
<dbReference type="Gene3D" id="4.10.240.10">
    <property type="entry name" value="Zn(2)-C6 fungal-type DNA-binding domain"/>
    <property type="match status" value="1"/>
</dbReference>
<dbReference type="GO" id="GO:0000981">
    <property type="term" value="F:DNA-binding transcription factor activity, RNA polymerase II-specific"/>
    <property type="evidence" value="ECO:0007669"/>
    <property type="project" value="InterPro"/>
</dbReference>
<dbReference type="Pfam" id="PF00172">
    <property type="entry name" value="Zn_clus"/>
    <property type="match status" value="1"/>
</dbReference>
<feature type="region of interest" description="Disordered" evidence="8">
    <location>
        <begin position="50"/>
        <end position="158"/>
    </location>
</feature>
<comment type="subcellular location">
    <subcellularLocation>
        <location evidence="1">Nucleus</location>
    </subcellularLocation>
</comment>
<keyword evidence="7" id="KW-0539">Nucleus</keyword>
<evidence type="ECO:0000256" key="6">
    <source>
        <dbReference type="ARBA" id="ARBA00023163"/>
    </source>
</evidence>
<dbReference type="CDD" id="cd00067">
    <property type="entry name" value="GAL4"/>
    <property type="match status" value="1"/>
</dbReference>
<feature type="region of interest" description="Disordered" evidence="8">
    <location>
        <begin position="1"/>
        <end position="37"/>
    </location>
</feature>
<dbReference type="PANTHER" id="PTHR31313:SF78">
    <property type="entry name" value="TRANSCRIPTION FACTOR DOMAIN-CONTAINING PROTEIN"/>
    <property type="match status" value="1"/>
</dbReference>
<feature type="compositionally biased region" description="Low complexity" evidence="8">
    <location>
        <begin position="1133"/>
        <end position="1161"/>
    </location>
</feature>
<dbReference type="CDD" id="cd12148">
    <property type="entry name" value="fungal_TF_MHR"/>
    <property type="match status" value="1"/>
</dbReference>
<feature type="region of interest" description="Disordered" evidence="8">
    <location>
        <begin position="863"/>
        <end position="967"/>
    </location>
</feature>
<feature type="compositionally biased region" description="Low complexity" evidence="8">
    <location>
        <begin position="114"/>
        <end position="131"/>
    </location>
</feature>
<dbReference type="InterPro" id="IPR051615">
    <property type="entry name" value="Transcr_Regulatory_Elem"/>
</dbReference>
<feature type="region of interest" description="Disordered" evidence="8">
    <location>
        <begin position="1131"/>
        <end position="1246"/>
    </location>
</feature>
<keyword evidence="2" id="KW-0479">Metal-binding</keyword>
<feature type="compositionally biased region" description="Basic and acidic residues" evidence="8">
    <location>
        <begin position="864"/>
        <end position="879"/>
    </location>
</feature>
<dbReference type="PANTHER" id="PTHR31313">
    <property type="entry name" value="TY1 ENHANCER ACTIVATOR"/>
    <property type="match status" value="1"/>
</dbReference>
<dbReference type="GO" id="GO:0005634">
    <property type="term" value="C:nucleus"/>
    <property type="evidence" value="ECO:0007669"/>
    <property type="project" value="UniProtKB-SubCell"/>
</dbReference>
<dbReference type="Proteomes" id="UP000245946">
    <property type="component" value="Unassembled WGS sequence"/>
</dbReference>
<keyword evidence="6" id="KW-0804">Transcription</keyword>
<feature type="compositionally biased region" description="Polar residues" evidence="8">
    <location>
        <begin position="278"/>
        <end position="307"/>
    </location>
</feature>
<evidence type="ECO:0000313" key="10">
    <source>
        <dbReference type="EMBL" id="PWN99031.1"/>
    </source>
</evidence>
<dbReference type="GO" id="GO:0008270">
    <property type="term" value="F:zinc ion binding"/>
    <property type="evidence" value="ECO:0007669"/>
    <property type="project" value="InterPro"/>
</dbReference>
<evidence type="ECO:0000256" key="2">
    <source>
        <dbReference type="ARBA" id="ARBA00022723"/>
    </source>
</evidence>
<dbReference type="GO" id="GO:0006351">
    <property type="term" value="P:DNA-templated transcription"/>
    <property type="evidence" value="ECO:0007669"/>
    <property type="project" value="InterPro"/>
</dbReference>
<feature type="region of interest" description="Disordered" evidence="8">
    <location>
        <begin position="231"/>
        <end position="314"/>
    </location>
</feature>
<dbReference type="PROSITE" id="PS00463">
    <property type="entry name" value="ZN2_CY6_FUNGAL_1"/>
    <property type="match status" value="1"/>
</dbReference>
<evidence type="ECO:0000256" key="8">
    <source>
        <dbReference type="SAM" id="MobiDB-lite"/>
    </source>
</evidence>
<keyword evidence="3" id="KW-0862">Zinc</keyword>
<reference evidence="10 11" key="1">
    <citation type="journal article" date="2018" name="Mol. Biol. Evol.">
        <title>Broad Genomic Sampling Reveals a Smut Pathogenic Ancestry of the Fungal Clade Ustilaginomycotina.</title>
        <authorList>
            <person name="Kijpornyongpan T."/>
            <person name="Mondo S.J."/>
            <person name="Barry K."/>
            <person name="Sandor L."/>
            <person name="Lee J."/>
            <person name="Lipzen A."/>
            <person name="Pangilinan J."/>
            <person name="LaButti K."/>
            <person name="Hainaut M."/>
            <person name="Henrissat B."/>
            <person name="Grigoriev I.V."/>
            <person name="Spatafora J.W."/>
            <person name="Aime M.C."/>
        </authorList>
    </citation>
    <scope>NUCLEOTIDE SEQUENCE [LARGE SCALE GENOMIC DNA]</scope>
    <source>
        <strain evidence="10 11">MCA 4186</strain>
    </source>
</reference>
<organism evidence="10 11">
    <name type="scientific">Tilletiopsis washingtonensis</name>
    <dbReference type="NCBI Taxonomy" id="58919"/>
    <lineage>
        <taxon>Eukaryota</taxon>
        <taxon>Fungi</taxon>
        <taxon>Dikarya</taxon>
        <taxon>Basidiomycota</taxon>
        <taxon>Ustilaginomycotina</taxon>
        <taxon>Exobasidiomycetes</taxon>
        <taxon>Entylomatales</taxon>
        <taxon>Entylomatales incertae sedis</taxon>
        <taxon>Tilletiopsis</taxon>
    </lineage>
</organism>
<feature type="region of interest" description="Disordered" evidence="8">
    <location>
        <begin position="365"/>
        <end position="395"/>
    </location>
</feature>
<gene>
    <name evidence="10" type="ORF">FA09DRAFT_359640</name>
</gene>
<dbReference type="GeneID" id="37272685"/>
<name>A0A316ZBV7_9BASI</name>
<dbReference type="SMART" id="SM00906">
    <property type="entry name" value="Fungal_trans"/>
    <property type="match status" value="1"/>
</dbReference>
<keyword evidence="5" id="KW-0238">DNA-binding</keyword>
<dbReference type="RefSeq" id="XP_025599310.1">
    <property type="nucleotide sequence ID" value="XM_025745141.1"/>
</dbReference>
<proteinExistence type="predicted"/>
<dbReference type="AlphaFoldDB" id="A0A316ZBV7"/>
<dbReference type="InterPro" id="IPR036864">
    <property type="entry name" value="Zn2-C6_fun-type_DNA-bd_sf"/>
</dbReference>
<dbReference type="PROSITE" id="PS50048">
    <property type="entry name" value="ZN2_CY6_FUNGAL_2"/>
    <property type="match status" value="1"/>
</dbReference>
<dbReference type="Pfam" id="PF04082">
    <property type="entry name" value="Fungal_trans"/>
    <property type="match status" value="1"/>
</dbReference>
<feature type="compositionally biased region" description="Low complexity" evidence="8">
    <location>
        <begin position="1169"/>
        <end position="1178"/>
    </location>
</feature>
<feature type="compositionally biased region" description="Low complexity" evidence="8">
    <location>
        <begin position="948"/>
        <end position="963"/>
    </location>
</feature>
<protein>
    <recommendedName>
        <fullName evidence="9">Zn(2)-C6 fungal-type domain-containing protein</fullName>
    </recommendedName>
</protein>
<accession>A0A316ZBV7</accession>
<keyword evidence="11" id="KW-1185">Reference proteome</keyword>
<evidence type="ECO:0000256" key="3">
    <source>
        <dbReference type="ARBA" id="ARBA00022833"/>
    </source>
</evidence>
<dbReference type="EMBL" id="KZ819289">
    <property type="protein sequence ID" value="PWN99031.1"/>
    <property type="molecule type" value="Genomic_DNA"/>
</dbReference>